<dbReference type="InParanoid" id="A0A1X2H5Q2"/>
<reference evidence="1 2" key="1">
    <citation type="submission" date="2016-07" db="EMBL/GenBank/DDBJ databases">
        <title>Pervasive Adenine N6-methylation of Active Genes in Fungi.</title>
        <authorList>
            <consortium name="DOE Joint Genome Institute"/>
            <person name="Mondo S.J."/>
            <person name="Dannebaum R.O."/>
            <person name="Kuo R.C."/>
            <person name="Labutti K."/>
            <person name="Haridas S."/>
            <person name="Kuo A."/>
            <person name="Salamov A."/>
            <person name="Ahrendt S.R."/>
            <person name="Lipzen A."/>
            <person name="Sullivan W."/>
            <person name="Andreopoulos W.B."/>
            <person name="Clum A."/>
            <person name="Lindquist E."/>
            <person name="Daum C."/>
            <person name="Ramamoorthy G.K."/>
            <person name="Gryganskyi A."/>
            <person name="Culley D."/>
            <person name="Magnuson J.K."/>
            <person name="James T.Y."/>
            <person name="O'Malley M.A."/>
            <person name="Stajich J.E."/>
            <person name="Spatafora J.W."/>
            <person name="Visel A."/>
            <person name="Grigoriev I.V."/>
        </authorList>
    </citation>
    <scope>NUCLEOTIDE SEQUENCE [LARGE SCALE GENOMIC DNA]</scope>
    <source>
        <strain evidence="1 2">NRRL 2496</strain>
    </source>
</reference>
<organism evidence="1 2">
    <name type="scientific">Syncephalastrum racemosum</name>
    <name type="common">Filamentous fungus</name>
    <dbReference type="NCBI Taxonomy" id="13706"/>
    <lineage>
        <taxon>Eukaryota</taxon>
        <taxon>Fungi</taxon>
        <taxon>Fungi incertae sedis</taxon>
        <taxon>Mucoromycota</taxon>
        <taxon>Mucoromycotina</taxon>
        <taxon>Mucoromycetes</taxon>
        <taxon>Mucorales</taxon>
        <taxon>Syncephalastraceae</taxon>
        <taxon>Syncephalastrum</taxon>
    </lineage>
</organism>
<keyword evidence="2" id="KW-1185">Reference proteome</keyword>
<protein>
    <submittedName>
        <fullName evidence="1">Uncharacterized protein</fullName>
    </submittedName>
</protein>
<dbReference type="Proteomes" id="UP000242180">
    <property type="component" value="Unassembled WGS sequence"/>
</dbReference>
<dbReference type="InterPro" id="IPR041078">
    <property type="entry name" value="Plavaka"/>
</dbReference>
<comment type="caution">
    <text evidence="1">The sequence shown here is derived from an EMBL/GenBank/DDBJ whole genome shotgun (WGS) entry which is preliminary data.</text>
</comment>
<dbReference type="AlphaFoldDB" id="A0A1X2H5Q2"/>
<name>A0A1X2H5Q2_SYNRA</name>
<dbReference type="OrthoDB" id="2287179at2759"/>
<proteinExistence type="predicted"/>
<feature type="non-terminal residue" evidence="1">
    <location>
        <position position="1"/>
    </location>
</feature>
<evidence type="ECO:0000313" key="2">
    <source>
        <dbReference type="Proteomes" id="UP000242180"/>
    </source>
</evidence>
<feature type="non-terminal residue" evidence="1">
    <location>
        <position position="128"/>
    </location>
</feature>
<dbReference type="EMBL" id="MCGN01000008">
    <property type="protein sequence ID" value="ORY93717.1"/>
    <property type="molecule type" value="Genomic_DNA"/>
</dbReference>
<gene>
    <name evidence="1" type="ORF">BCR43DRAFT_406815</name>
</gene>
<evidence type="ECO:0000313" key="1">
    <source>
        <dbReference type="EMBL" id="ORY93717.1"/>
    </source>
</evidence>
<accession>A0A1X2H5Q2</accession>
<sequence length="128" mass="13971">TSVQGKIPAGAVILGVMLSSDQTALTGNNNFKAWPLYCKLANTPMATRNKANNRASRVLAWFPVLDEPKGRRRPWWSASSNSTIPMRGPKDMIYQCTPALAAFIGDLPEQRLMAGVKSGNTVYSCPRC</sequence>
<dbReference type="Pfam" id="PF18759">
    <property type="entry name" value="Plavaka"/>
    <property type="match status" value="1"/>
</dbReference>